<evidence type="ECO:0000259" key="3">
    <source>
        <dbReference type="Pfam" id="PF01364"/>
    </source>
</evidence>
<dbReference type="InterPro" id="IPR025965">
    <property type="entry name" value="FlgD/Vpr_Ig-like"/>
</dbReference>
<feature type="domain" description="FlgD/Vpr Ig-like" evidence="4">
    <location>
        <begin position="1821"/>
        <end position="1888"/>
    </location>
</feature>
<organism evidence="6 7">
    <name type="scientific">Candidatus Kapaibacterium thiocyanatum</name>
    <dbReference type="NCBI Taxonomy" id="1895771"/>
    <lineage>
        <taxon>Bacteria</taxon>
        <taxon>Pseudomonadati</taxon>
        <taxon>Candidatus Kapaibacteriota</taxon>
        <taxon>Candidatus Kapaibacteriia</taxon>
        <taxon>Candidatus Kapaibacteriales</taxon>
        <taxon>Candidatus Kapaibacteriaceae</taxon>
        <taxon>Candidatus Kapaibacterium</taxon>
    </lineage>
</organism>
<feature type="chain" id="PRO_5013290641" description="Gingipain domain-containing protein" evidence="2">
    <location>
        <begin position="20"/>
        <end position="1903"/>
    </location>
</feature>
<keyword evidence="1 2" id="KW-0732">Signal</keyword>
<evidence type="ECO:0000313" key="7">
    <source>
        <dbReference type="Proteomes" id="UP000184233"/>
    </source>
</evidence>
<evidence type="ECO:0008006" key="8">
    <source>
        <dbReference type="Google" id="ProtNLM"/>
    </source>
</evidence>
<dbReference type="InterPro" id="IPR013783">
    <property type="entry name" value="Ig-like_fold"/>
</dbReference>
<evidence type="ECO:0000256" key="2">
    <source>
        <dbReference type="SAM" id="SignalP"/>
    </source>
</evidence>
<reference evidence="6 7" key="1">
    <citation type="submission" date="2016-09" db="EMBL/GenBank/DDBJ databases">
        <title>Genome-resolved meta-omics ties microbial dynamics to process performance in biotechnology for thiocyanate degradation.</title>
        <authorList>
            <person name="Kantor R.S."/>
            <person name="Huddy R.J."/>
            <person name="Iyer R."/>
            <person name="Thomas B.C."/>
            <person name="Brown C.T."/>
            <person name="Anantharaman K."/>
            <person name="Tringe S."/>
            <person name="Hettich R.L."/>
            <person name="Harrison S.T."/>
            <person name="Banfield J.F."/>
        </authorList>
    </citation>
    <scope>NUCLEOTIDE SEQUENCE [LARGE SCALE GENOMIC DNA]</scope>
    <source>
        <strain evidence="6">59-99</strain>
    </source>
</reference>
<dbReference type="GO" id="GO:0008234">
    <property type="term" value="F:cysteine-type peptidase activity"/>
    <property type="evidence" value="ECO:0007669"/>
    <property type="project" value="InterPro"/>
</dbReference>
<dbReference type="Pfam" id="PF13860">
    <property type="entry name" value="FlgD_ig"/>
    <property type="match status" value="1"/>
</dbReference>
<evidence type="ECO:0000259" key="4">
    <source>
        <dbReference type="Pfam" id="PF13860"/>
    </source>
</evidence>
<dbReference type="EMBL" id="MKVH01000013">
    <property type="protein sequence ID" value="OJX59357.1"/>
    <property type="molecule type" value="Genomic_DNA"/>
</dbReference>
<feature type="domain" description="ILEI/PANDER" evidence="5">
    <location>
        <begin position="1342"/>
        <end position="1445"/>
    </location>
</feature>
<dbReference type="Gene3D" id="2.60.40.10">
    <property type="entry name" value="Immunoglobulins"/>
    <property type="match status" value="1"/>
</dbReference>
<name>A0A1M3L2C0_9BACT</name>
<dbReference type="Pfam" id="PF15711">
    <property type="entry name" value="ILEI"/>
    <property type="match status" value="1"/>
</dbReference>
<dbReference type="InterPro" id="IPR029030">
    <property type="entry name" value="Caspase-like_dom_sf"/>
</dbReference>
<evidence type="ECO:0000256" key="1">
    <source>
        <dbReference type="ARBA" id="ARBA00022729"/>
    </source>
</evidence>
<gene>
    <name evidence="6" type="ORF">BGO89_02770</name>
</gene>
<dbReference type="SUPFAM" id="SSF52129">
    <property type="entry name" value="Caspase-like"/>
    <property type="match status" value="1"/>
</dbReference>
<evidence type="ECO:0000259" key="5">
    <source>
        <dbReference type="Pfam" id="PF15711"/>
    </source>
</evidence>
<feature type="signal peptide" evidence="2">
    <location>
        <begin position="1"/>
        <end position="19"/>
    </location>
</feature>
<dbReference type="InterPro" id="IPR001769">
    <property type="entry name" value="Gingipain"/>
</dbReference>
<evidence type="ECO:0000313" key="6">
    <source>
        <dbReference type="EMBL" id="OJX59357.1"/>
    </source>
</evidence>
<proteinExistence type="predicted"/>
<dbReference type="Gene3D" id="3.40.50.1460">
    <property type="match status" value="1"/>
</dbReference>
<dbReference type="Gene3D" id="3.40.50.10390">
    <property type="entry name" value="Gingipain r, domain 1"/>
    <property type="match status" value="1"/>
</dbReference>
<sequence length="1903" mass="208482">MHILLLLAVLCAVSASSRATTADASAQGLTATLSAKALTSEWSVVVPDEGNVSARMTVYRWKAGRPAEMDTLGKGDFGVTIVRTGRYGNHTMATLAVQPWRRNGDGWQRADSATVRVTFERNLVRSAKTWTLPAWANPLLNPGWEEREVSAKRTDAIQRIIDPSWIDPSRPHVKLMTSRDGIARSTGTAILAVEPALTGAPLATLTLFQKGIERHIFIIDGDGSGTLTASDTILFRGRRPEGDTIWYNVHDTVSTFFLTTRPGEHLRMTELAGCTGETTRLPALDVDLHIERDDGFYHLGSGIDEVSSTYLTDDAYLEGFYWDALNAKAFERLTFRYPVAGTGQPDDSIRFSLHYAASTNAWNYSPDNRMDLSVDGEASAQTITDGFGMNVVSVTLPGNRIASGATSMRAFSVGNPEFFTKEDYVSELLVDYVTIEGKALPYLMDGSFIGRTSGSGQNAPWSVPVDGSRTRDIYVLDTTMNRLARHVVSMKGNAIRASITKVDREWTTTDWNGTKYRASVVINDEMISIDSISGFFAIVRQPSSTTAFTTVSTDAETLLTVLRTLPQGSTVVVGGCGSQASASLKSWISEQRATPSSELIWLHGFVLGASSTLSADVGSRPVVAVDGFLEHAQGQRYSGAVCVPSDRALGLYINDDLAVEVAVVRASALADLRAPHAQADVIYVAHGVHRANAERLAAHRRSHNGVSTAVVDIDAILDEFGAGSRAPEALREFLRHAWETWPEPRPSYAVLVGNATWDQRVIIKEGNVGARRPDQVPTYGRPSSDYWFGLLEGGDYAFPEMVVSRLPVLTEEESSTLVDKIVQSDTIQFSPWMRRFMFVGGGDENEGMCQVFYDMLQDPFGTGDTFTEVPMCMDSVTLCKYTAPANIGFLITQQLNTGVQWMNYIGHGATQQFDITGWEPSELSNTGRYGILATYACQTGAYSNPSTLCKNGQYLVEPGKGFVAAVGGTGWEFKIAVSMLHYNIHQQIRDAKIRGVGDLIYAAKQSFARRGDREGYNTVMQYCVLGDPFTRIRMDTIPDVYARRQDLVIADRTNDLQLTEDDSIAVISLTVHNAGIGTTLPLLVRCIRTFEAYADTTEMMIDNGICGSAVLRCSLDIAGMTGEHNLVFDLDPTGVFSDENRANNRLTAVMTVFSRSVLPVEPQRWWDMPIMNPVFRVLDPQSTETKTLDVEFAITTAVDTTDATTVMRSQPSEITRTGSVVDWSPTLILEPDRQYWMSARLVDRVNGTTSSRIWIPFSASERTGLGQDEQRLRQHGSGLRPATAGAVAYDDDNKGYVLGSRELELFVRSSGVGVTNPDSVQIVRTFQVRLDGIYYRDNNYLRGLNIVVFGPYDTIPRAIRWYDTWQFPQPPEAGHNGSTREFLTFMRDSIGADDRVVVAACDEAFSGFVKDGNIDTLRETLRMYGSMYEDSLRNNSSYVLVGRRGLGRGAAVEGWKGAPDSMVKITTKLPFYRRNGFVESDWFGPVKRIASIQVGGDGMAGGMRTVLYGRRRDGSVDSLTSFEDGTGTWNDVGSGTDYLAVQTRTELTHVADSQREPVLRSVDAVVVPADEWSIERGAITVPAEEVLRGDTVGVTYRVRNVMRSYASSRSAVTLVASGATVGEHPVDVTMPLPAMAANTTFDTTIAIPTAALGERSTISATANEGNVHPELYAYNNTSAIVLTIGEDDVPPTITVMADQRIVRDGDFILTEPLVEVLLSDNSQLPINDSTRLTAYVNGDRIRPAVTTDFQFLSTQNVYGRYAVPDVRAAQIFRYRMDKGQNNLLVRAKDATGNEANLDMALWVSDKTQLLDALAAPNPSSGPVTFAVRLASPMANTPARVDISDVQGRMIRQLPVQLTVGTASVVWDGRGADGQSLPTGTYFYRISLTGDPSLYRTGMLVLLR</sequence>
<dbReference type="Pfam" id="PF01364">
    <property type="entry name" value="Peptidase_C25"/>
    <property type="match status" value="1"/>
</dbReference>
<dbReference type="InterPro" id="IPR039477">
    <property type="entry name" value="ILEI/PANDER_dom"/>
</dbReference>
<accession>A0A1M3L2C0</accession>
<dbReference type="STRING" id="1895771.BGO89_02770"/>
<protein>
    <recommendedName>
        <fullName evidence="8">Gingipain domain-containing protein</fullName>
    </recommendedName>
</protein>
<dbReference type="GO" id="GO:0006508">
    <property type="term" value="P:proteolysis"/>
    <property type="evidence" value="ECO:0007669"/>
    <property type="project" value="InterPro"/>
</dbReference>
<dbReference type="Proteomes" id="UP000184233">
    <property type="component" value="Unassembled WGS sequence"/>
</dbReference>
<comment type="caution">
    <text evidence="6">The sequence shown here is derived from an EMBL/GenBank/DDBJ whole genome shotgun (WGS) entry which is preliminary data.</text>
</comment>
<dbReference type="Gene3D" id="2.60.40.4070">
    <property type="match status" value="1"/>
</dbReference>
<feature type="domain" description="Gingipain" evidence="3">
    <location>
        <begin position="682"/>
        <end position="1031"/>
    </location>
</feature>
<dbReference type="InterPro" id="IPR029031">
    <property type="entry name" value="Gingipain_N_sf"/>
</dbReference>